<proteinExistence type="predicted"/>
<accession>A0A2W6NHY8</accession>
<organism evidence="2 3">
    <name type="scientific">Helicobacter valdiviensis</name>
    <dbReference type="NCBI Taxonomy" id="1458358"/>
    <lineage>
        <taxon>Bacteria</taxon>
        <taxon>Pseudomonadati</taxon>
        <taxon>Campylobacterota</taxon>
        <taxon>Epsilonproteobacteria</taxon>
        <taxon>Campylobacterales</taxon>
        <taxon>Helicobacteraceae</taxon>
        <taxon>Helicobacter</taxon>
    </lineage>
</organism>
<evidence type="ECO:0000256" key="1">
    <source>
        <dbReference type="SAM" id="Phobius"/>
    </source>
</evidence>
<keyword evidence="1" id="KW-0812">Transmembrane</keyword>
<dbReference type="AlphaFoldDB" id="A0A2W6NHY8"/>
<keyword evidence="1" id="KW-0472">Membrane</keyword>
<evidence type="ECO:0000313" key="3">
    <source>
        <dbReference type="Proteomes" id="UP000249746"/>
    </source>
</evidence>
<gene>
    <name evidence="2" type="ORF">B6S12_03900</name>
</gene>
<keyword evidence="3" id="KW-1185">Reference proteome</keyword>
<reference evidence="2 3" key="1">
    <citation type="submission" date="2017-03" db="EMBL/GenBank/DDBJ databases">
        <title>Genomic and clinical evidence uncovers the enterohepatic species Helicobacter valdiviensis as a potential human intestinal pathogen.</title>
        <authorList>
            <person name="Fresia P."/>
            <person name="Jara R."/>
            <person name="Sierra R."/>
            <person name="Ferres I."/>
            <person name="Greif G."/>
            <person name="Iraola G."/>
            <person name="Collado L."/>
        </authorList>
    </citation>
    <scope>NUCLEOTIDE SEQUENCE [LARGE SCALE GENOMIC DNA]</scope>
    <source>
        <strain evidence="2 3">WBE14</strain>
    </source>
</reference>
<evidence type="ECO:0000313" key="2">
    <source>
        <dbReference type="EMBL" id="PZT48480.1"/>
    </source>
</evidence>
<comment type="caution">
    <text evidence="2">The sequence shown here is derived from an EMBL/GenBank/DDBJ whole genome shotgun (WGS) entry which is preliminary data.</text>
</comment>
<sequence length="113" mass="12618">MNSSLREEGHKCPFQTPEGSVPLRYACGELRFLISFILTSQEGKASSCNEGQQAVLSNPHTSEALSTNEVQCKKAPRYFVRELCFLTLILSCKIFAISLYFVQSLAICSTFKK</sequence>
<keyword evidence="1" id="KW-1133">Transmembrane helix</keyword>
<dbReference type="EMBL" id="NBIU01000007">
    <property type="protein sequence ID" value="PZT48480.1"/>
    <property type="molecule type" value="Genomic_DNA"/>
</dbReference>
<feature type="transmembrane region" description="Helical" evidence="1">
    <location>
        <begin position="83"/>
        <end position="102"/>
    </location>
</feature>
<dbReference type="Proteomes" id="UP000249746">
    <property type="component" value="Unassembled WGS sequence"/>
</dbReference>
<protein>
    <submittedName>
        <fullName evidence="2">Uncharacterized protein</fullName>
    </submittedName>
</protein>
<name>A0A2W6NHY8_9HELI</name>